<evidence type="ECO:0000313" key="1">
    <source>
        <dbReference type="EMBL" id="CAE2332361.1"/>
    </source>
</evidence>
<name>A0A7S4PE90_GUITH</name>
<protein>
    <submittedName>
        <fullName evidence="1">Uncharacterized protein</fullName>
    </submittedName>
</protein>
<sequence>MLESDKGGKVEELAMEEAVRAQWSRESDRDAVLKKLRECGLRSYLGLVKCIVSPTWHARIPRSCRLRGIPTLINVLISDKIKGAKLLRSQSLRSLVAMGTLALNTKPFLTRLENFATERRGEQETCHQTRLLHEQQILSTVRSLGLTCEGDMRALLLMPAELLESEEKELQKVLRESLLALVPYEVGNEETKLSYFMSHFWEVEPGLQLVLSSACDSEGEGKHLKDSLQRCGVHGLVDLMLTLFTSVDEVHDARHCLLGESTLLNQLLLLRCGKQSMLTSSCLLRLARLTALESADGSSGLIFTAPHGIFLHRPGHADHKAEVYTSTLAQTLAQDVDASFVIWSEQERSRSGFLQKPEPFNHDPNYVPDDIIAEVPFYRFCLRHIRRFRNRRHGVLLVDVHGRRDVIARADGSCDQSDCDIGVGALEYSSGKEQDRLKAAALRESLSRSLSELLGASGFTVNSHPKLSGFISSINRRVDEDEPRYNTMSMQAVRMGLPAVQLELSLRLRKALRNDEDLRCQFAHALLESSKSVAFEYQPIQTDRK</sequence>
<dbReference type="AlphaFoldDB" id="A0A7S4PE90"/>
<accession>A0A7S4PE90</accession>
<reference evidence="1" key="1">
    <citation type="submission" date="2021-01" db="EMBL/GenBank/DDBJ databases">
        <authorList>
            <person name="Corre E."/>
            <person name="Pelletier E."/>
            <person name="Niang G."/>
            <person name="Scheremetjew M."/>
            <person name="Finn R."/>
            <person name="Kale V."/>
            <person name="Holt S."/>
            <person name="Cochrane G."/>
            <person name="Meng A."/>
            <person name="Brown T."/>
            <person name="Cohen L."/>
        </authorList>
    </citation>
    <scope>NUCLEOTIDE SEQUENCE</scope>
    <source>
        <strain evidence="1">CCMP 2712</strain>
    </source>
</reference>
<proteinExistence type="predicted"/>
<organism evidence="1">
    <name type="scientific">Guillardia theta</name>
    <name type="common">Cryptophyte</name>
    <name type="synonym">Cryptomonas phi</name>
    <dbReference type="NCBI Taxonomy" id="55529"/>
    <lineage>
        <taxon>Eukaryota</taxon>
        <taxon>Cryptophyceae</taxon>
        <taxon>Pyrenomonadales</taxon>
        <taxon>Geminigeraceae</taxon>
        <taxon>Guillardia</taxon>
    </lineage>
</organism>
<dbReference type="EMBL" id="HBKN01043450">
    <property type="protein sequence ID" value="CAE2332361.1"/>
    <property type="molecule type" value="Transcribed_RNA"/>
</dbReference>
<gene>
    <name evidence="1" type="ORF">GTHE00462_LOCUS34031</name>
</gene>